<accession>A0A238K454</accession>
<name>A0A238K454_9RHOB</name>
<proteinExistence type="predicted"/>
<keyword evidence="3" id="KW-1185">Reference proteome</keyword>
<dbReference type="AlphaFoldDB" id="A0A238K454"/>
<organism evidence="2 3">
    <name type="scientific">Pelagimonas varians</name>
    <dbReference type="NCBI Taxonomy" id="696760"/>
    <lineage>
        <taxon>Bacteria</taxon>
        <taxon>Pseudomonadati</taxon>
        <taxon>Pseudomonadota</taxon>
        <taxon>Alphaproteobacteria</taxon>
        <taxon>Rhodobacterales</taxon>
        <taxon>Roseobacteraceae</taxon>
        <taxon>Pelagimonas</taxon>
    </lineage>
</organism>
<reference evidence="2 3" key="1">
    <citation type="submission" date="2017-05" db="EMBL/GenBank/DDBJ databases">
        <authorList>
            <person name="Song R."/>
            <person name="Chenine A.L."/>
            <person name="Ruprecht R.M."/>
        </authorList>
    </citation>
    <scope>NUCLEOTIDE SEQUENCE [LARGE SCALE GENOMIC DNA]</scope>
    <source>
        <strain evidence="2 3">CECT 8663</strain>
    </source>
</reference>
<dbReference type="Gene3D" id="3.30.160.150">
    <property type="entry name" value="Lipoprotein like domain"/>
    <property type="match status" value="1"/>
</dbReference>
<dbReference type="EMBL" id="FXYH01000003">
    <property type="protein sequence ID" value="SMX37669.1"/>
    <property type="molecule type" value="Genomic_DNA"/>
</dbReference>
<dbReference type="RefSeq" id="WP_097803665.1">
    <property type="nucleotide sequence ID" value="NZ_FXYH01000003.1"/>
</dbReference>
<dbReference type="GO" id="GO:0043165">
    <property type="term" value="P:Gram-negative-bacterium-type cell outer membrane assembly"/>
    <property type="evidence" value="ECO:0007669"/>
    <property type="project" value="InterPro"/>
</dbReference>
<evidence type="ECO:0008006" key="4">
    <source>
        <dbReference type="Google" id="ProtNLM"/>
    </source>
</evidence>
<dbReference type="OrthoDB" id="7629596at2"/>
<gene>
    <name evidence="2" type="ORF">PEV8663_01160</name>
</gene>
<sequence>MWLSNRRKFLGGLALAGLSLTACGFTPVYGPQGAGNRLLGHVSLKEPDSRDSYQFSRHFEERMGRPTNARYVLKVELTTDEMDMGGTSSGNTTRYRVSGEAEYSLVEGKVQRISGKTDAFTGYSNTGSTVATIAARRDAYARLMVILSDQVIDELVLSAPDLPDPDSSE</sequence>
<dbReference type="Pfam" id="PF04390">
    <property type="entry name" value="LptE"/>
    <property type="match status" value="1"/>
</dbReference>
<dbReference type="GO" id="GO:0019867">
    <property type="term" value="C:outer membrane"/>
    <property type="evidence" value="ECO:0007669"/>
    <property type="project" value="InterPro"/>
</dbReference>
<evidence type="ECO:0000313" key="2">
    <source>
        <dbReference type="EMBL" id="SMX37669.1"/>
    </source>
</evidence>
<evidence type="ECO:0000256" key="1">
    <source>
        <dbReference type="SAM" id="SignalP"/>
    </source>
</evidence>
<feature type="signal peptide" evidence="1">
    <location>
        <begin position="1"/>
        <end position="24"/>
    </location>
</feature>
<dbReference type="PROSITE" id="PS51318">
    <property type="entry name" value="TAT"/>
    <property type="match status" value="1"/>
</dbReference>
<dbReference type="InterPro" id="IPR006311">
    <property type="entry name" value="TAT_signal"/>
</dbReference>
<dbReference type="InterPro" id="IPR007485">
    <property type="entry name" value="LPS_assembly_LptE"/>
</dbReference>
<dbReference type="PROSITE" id="PS51257">
    <property type="entry name" value="PROKAR_LIPOPROTEIN"/>
    <property type="match status" value="1"/>
</dbReference>
<protein>
    <recommendedName>
        <fullName evidence="4">LPS-assembly lipoprotein LptE</fullName>
    </recommendedName>
</protein>
<dbReference type="Proteomes" id="UP000220836">
    <property type="component" value="Unassembled WGS sequence"/>
</dbReference>
<keyword evidence="1" id="KW-0732">Signal</keyword>
<feature type="chain" id="PRO_5012714788" description="LPS-assembly lipoprotein LptE" evidence="1">
    <location>
        <begin position="25"/>
        <end position="169"/>
    </location>
</feature>
<evidence type="ECO:0000313" key="3">
    <source>
        <dbReference type="Proteomes" id="UP000220836"/>
    </source>
</evidence>